<name>X0X8X8_9ZZZZ</name>
<organism evidence="1">
    <name type="scientific">marine sediment metagenome</name>
    <dbReference type="NCBI Taxonomy" id="412755"/>
    <lineage>
        <taxon>unclassified sequences</taxon>
        <taxon>metagenomes</taxon>
        <taxon>ecological metagenomes</taxon>
    </lineage>
</organism>
<protein>
    <recommendedName>
        <fullName evidence="2">UDP-4-amino-4, 6-dideoxy-N-acetyl-beta-L-altrosamine transaminase</fullName>
    </recommendedName>
</protein>
<dbReference type="PANTHER" id="PTHR30244">
    <property type="entry name" value="TRANSAMINASE"/>
    <property type="match status" value="1"/>
</dbReference>
<dbReference type="InterPro" id="IPR015421">
    <property type="entry name" value="PyrdxlP-dep_Trfase_major"/>
</dbReference>
<dbReference type="Pfam" id="PF01041">
    <property type="entry name" value="DegT_DnrJ_EryC1"/>
    <property type="match status" value="1"/>
</dbReference>
<dbReference type="InterPro" id="IPR000653">
    <property type="entry name" value="DegT/StrS_aminotransferase"/>
</dbReference>
<gene>
    <name evidence="1" type="ORF">S01H1_69379</name>
</gene>
<dbReference type="GO" id="GO:0000271">
    <property type="term" value="P:polysaccharide biosynthetic process"/>
    <property type="evidence" value="ECO:0007669"/>
    <property type="project" value="TreeGrafter"/>
</dbReference>
<feature type="non-terminal residue" evidence="1">
    <location>
        <position position="149"/>
    </location>
</feature>
<dbReference type="PANTHER" id="PTHR30244:SF34">
    <property type="entry name" value="DTDP-4-AMINO-4,6-DIDEOXYGALACTOSE TRANSAMINASE"/>
    <property type="match status" value="1"/>
</dbReference>
<proteinExistence type="predicted"/>
<dbReference type="AlphaFoldDB" id="X0X8X8"/>
<dbReference type="SUPFAM" id="SSF53383">
    <property type="entry name" value="PLP-dependent transferases"/>
    <property type="match status" value="1"/>
</dbReference>
<dbReference type="Gene3D" id="3.40.640.10">
    <property type="entry name" value="Type I PLP-dependent aspartate aminotransferase-like (Major domain)"/>
    <property type="match status" value="1"/>
</dbReference>
<comment type="caution">
    <text evidence="1">The sequence shown here is derived from an EMBL/GenBank/DDBJ whole genome shotgun (WGS) entry which is preliminary data.</text>
</comment>
<sequence>MSEFLPYARQDVNDDDVRAVVEVLRSGWLTQGPAVEAFEEALAHSVGARFAVATCNGTAALHAAYHAAGLGPGQVCLTTPITFAATANAALYLGAGVDFADVDPDTALLDPEATARALGPATRVLAPVHMAGQPADVRALRALAEPLGA</sequence>
<dbReference type="GO" id="GO:0030170">
    <property type="term" value="F:pyridoxal phosphate binding"/>
    <property type="evidence" value="ECO:0007669"/>
    <property type="project" value="TreeGrafter"/>
</dbReference>
<dbReference type="EMBL" id="BARS01046063">
    <property type="protein sequence ID" value="GAG39490.1"/>
    <property type="molecule type" value="Genomic_DNA"/>
</dbReference>
<evidence type="ECO:0008006" key="2">
    <source>
        <dbReference type="Google" id="ProtNLM"/>
    </source>
</evidence>
<reference evidence="1" key="1">
    <citation type="journal article" date="2014" name="Front. Microbiol.">
        <title>High frequency of phylogenetically diverse reductive dehalogenase-homologous genes in deep subseafloor sedimentary metagenomes.</title>
        <authorList>
            <person name="Kawai M."/>
            <person name="Futagami T."/>
            <person name="Toyoda A."/>
            <person name="Takaki Y."/>
            <person name="Nishi S."/>
            <person name="Hori S."/>
            <person name="Arai W."/>
            <person name="Tsubouchi T."/>
            <person name="Morono Y."/>
            <person name="Uchiyama I."/>
            <person name="Ito T."/>
            <person name="Fujiyama A."/>
            <person name="Inagaki F."/>
            <person name="Takami H."/>
        </authorList>
    </citation>
    <scope>NUCLEOTIDE SEQUENCE</scope>
    <source>
        <strain evidence="1">Expedition CK06-06</strain>
    </source>
</reference>
<dbReference type="InterPro" id="IPR015424">
    <property type="entry name" value="PyrdxlP-dep_Trfase"/>
</dbReference>
<accession>X0X8X8</accession>
<dbReference type="GO" id="GO:0008483">
    <property type="term" value="F:transaminase activity"/>
    <property type="evidence" value="ECO:0007669"/>
    <property type="project" value="TreeGrafter"/>
</dbReference>
<evidence type="ECO:0000313" key="1">
    <source>
        <dbReference type="EMBL" id="GAG39490.1"/>
    </source>
</evidence>